<gene>
    <name evidence="1" type="ORF">LOAG_16485</name>
</gene>
<organism evidence="1">
    <name type="scientific">Loa loa</name>
    <name type="common">Eye worm</name>
    <name type="synonym">Filaria loa</name>
    <dbReference type="NCBI Taxonomy" id="7209"/>
    <lineage>
        <taxon>Eukaryota</taxon>
        <taxon>Metazoa</taxon>
        <taxon>Ecdysozoa</taxon>
        <taxon>Nematoda</taxon>
        <taxon>Chromadorea</taxon>
        <taxon>Rhabditida</taxon>
        <taxon>Spirurina</taxon>
        <taxon>Spiruromorpha</taxon>
        <taxon>Filarioidea</taxon>
        <taxon>Onchocercidae</taxon>
        <taxon>Loa</taxon>
    </lineage>
</organism>
<dbReference type="CTD" id="31251400"/>
<accession>A0A1S0UM00</accession>
<dbReference type="AlphaFoldDB" id="A0A1S0UM00"/>
<proteinExistence type="predicted"/>
<reference evidence="1" key="1">
    <citation type="submission" date="2012-04" db="EMBL/GenBank/DDBJ databases">
        <title>The Genome Sequence of Loa loa.</title>
        <authorList>
            <consortium name="The Broad Institute Genome Sequencing Platform"/>
            <consortium name="Broad Institute Genome Sequencing Center for Infectious Disease"/>
            <person name="Nutman T.B."/>
            <person name="Fink D.L."/>
            <person name="Russ C."/>
            <person name="Young S."/>
            <person name="Zeng Q."/>
            <person name="Gargeya S."/>
            <person name="Alvarado L."/>
            <person name="Berlin A."/>
            <person name="Chapman S.B."/>
            <person name="Chen Z."/>
            <person name="Freedman E."/>
            <person name="Gellesch M."/>
            <person name="Goldberg J."/>
            <person name="Griggs A."/>
            <person name="Gujja S."/>
            <person name="Heilman E.R."/>
            <person name="Heiman D."/>
            <person name="Howarth C."/>
            <person name="Mehta T."/>
            <person name="Neiman D."/>
            <person name="Pearson M."/>
            <person name="Roberts A."/>
            <person name="Saif S."/>
            <person name="Shea T."/>
            <person name="Shenoy N."/>
            <person name="Sisk P."/>
            <person name="Stolte C."/>
            <person name="Sykes S."/>
            <person name="White J."/>
            <person name="Yandava C."/>
            <person name="Haas B."/>
            <person name="Henn M.R."/>
            <person name="Nusbaum C."/>
            <person name="Birren B."/>
        </authorList>
    </citation>
    <scope>NUCLEOTIDE SEQUENCE [LARGE SCALE GENOMIC DNA]</scope>
</reference>
<dbReference type="GeneID" id="31251400"/>
<dbReference type="InParanoid" id="A0A1S0UM00"/>
<evidence type="ECO:0000313" key="1">
    <source>
        <dbReference type="EMBL" id="EJD76609.1"/>
    </source>
</evidence>
<name>A0A1S0UM00_LOALO</name>
<dbReference type="EMBL" id="JH712070">
    <property type="protein sequence ID" value="EJD76609.1"/>
    <property type="molecule type" value="Genomic_DNA"/>
</dbReference>
<sequence length="67" mass="7636">MSQRHLSTYSWLQNGPCQGQHTFMITPVELGGAHQSSSCRKTEKFYNTLNMPPFEYCKGYTCSCLLP</sequence>
<dbReference type="RefSeq" id="XP_020307397.1">
    <property type="nucleotide sequence ID" value="XM_020449137.1"/>
</dbReference>
<dbReference type="KEGG" id="loa:LOAG_16485"/>
<protein>
    <submittedName>
        <fullName evidence="1">Uncharacterized protein</fullName>
    </submittedName>
</protein>